<dbReference type="GO" id="GO:0008168">
    <property type="term" value="F:methyltransferase activity"/>
    <property type="evidence" value="ECO:0007669"/>
    <property type="project" value="UniProtKB-KW"/>
</dbReference>
<dbReference type="Pfam" id="PF13847">
    <property type="entry name" value="Methyltransf_31"/>
    <property type="match status" value="1"/>
</dbReference>
<keyword evidence="2" id="KW-0489">Methyltransferase</keyword>
<dbReference type="SUPFAM" id="SSF53335">
    <property type="entry name" value="S-adenosyl-L-methionine-dependent methyltransferases"/>
    <property type="match status" value="1"/>
</dbReference>
<gene>
    <name evidence="2" type="ORF">LSG31_23075</name>
</gene>
<name>A0ABY4CJX0_9BACL</name>
<accession>A0ABY4CJX0</accession>
<dbReference type="EMBL" id="CP089291">
    <property type="protein sequence ID" value="UOF90698.1"/>
    <property type="molecule type" value="Genomic_DNA"/>
</dbReference>
<evidence type="ECO:0000259" key="1">
    <source>
        <dbReference type="Pfam" id="PF13847"/>
    </source>
</evidence>
<dbReference type="Gene3D" id="3.40.50.150">
    <property type="entry name" value="Vaccinia Virus protein VP39"/>
    <property type="match status" value="1"/>
</dbReference>
<proteinExistence type="predicted"/>
<organism evidence="2 3">
    <name type="scientific">Fodinisporobacter ferrooxydans</name>
    <dbReference type="NCBI Taxonomy" id="2901836"/>
    <lineage>
        <taxon>Bacteria</taxon>
        <taxon>Bacillati</taxon>
        <taxon>Bacillota</taxon>
        <taxon>Bacilli</taxon>
        <taxon>Bacillales</taxon>
        <taxon>Alicyclobacillaceae</taxon>
        <taxon>Fodinisporobacter</taxon>
    </lineage>
</organism>
<feature type="domain" description="Methyltransferase" evidence="1">
    <location>
        <begin position="45"/>
        <end position="149"/>
    </location>
</feature>
<dbReference type="RefSeq" id="WP_347437398.1">
    <property type="nucleotide sequence ID" value="NZ_CP089291.1"/>
</dbReference>
<dbReference type="InterPro" id="IPR025714">
    <property type="entry name" value="Methyltranfer_dom"/>
</dbReference>
<protein>
    <submittedName>
        <fullName evidence="2">Class I SAM-dependent methyltransferase</fullName>
    </submittedName>
</protein>
<reference evidence="2" key="1">
    <citation type="submission" date="2021-12" db="EMBL/GenBank/DDBJ databases">
        <title>Alicyclobacillaceae gen. nov., sp. nov., isolated from chalcocite enrichment system.</title>
        <authorList>
            <person name="Jiang Z."/>
        </authorList>
    </citation>
    <scope>NUCLEOTIDE SEQUENCE</scope>
    <source>
        <strain evidence="2">MYW30-H2</strain>
    </source>
</reference>
<keyword evidence="3" id="KW-1185">Reference proteome</keyword>
<sequence length="261" mass="29327">MQIPNFMTEEGSILYKNTVGKVISPKVAEFVIAKTAKLFSTDIQHVLDVACGPGTVSLHLAEQYPDKQFTGIDASAAMIQQCLDTAKLKGLKNTEFLEMNANTIQFPDRTFDFIICNLAFPFFSRPKESMEGMYHVLKRRGTILVSVPGRNTWKEFFLVAEEVLGDSIPFAKPFLSKFDQAETLPISMTEAGFTIVEQTGHKIPFTFANGQAVLRFFQELFSLLSYAPEEIRNEISETIDKKFPSGFTMHYEAVVVQCTHP</sequence>
<dbReference type="GO" id="GO:0032259">
    <property type="term" value="P:methylation"/>
    <property type="evidence" value="ECO:0007669"/>
    <property type="project" value="UniProtKB-KW"/>
</dbReference>
<dbReference type="InterPro" id="IPR029063">
    <property type="entry name" value="SAM-dependent_MTases_sf"/>
</dbReference>
<evidence type="ECO:0000313" key="2">
    <source>
        <dbReference type="EMBL" id="UOF90698.1"/>
    </source>
</evidence>
<keyword evidence="2" id="KW-0808">Transferase</keyword>
<dbReference type="PANTHER" id="PTHR43861">
    <property type="entry name" value="TRANS-ACONITATE 2-METHYLTRANSFERASE-RELATED"/>
    <property type="match status" value="1"/>
</dbReference>
<evidence type="ECO:0000313" key="3">
    <source>
        <dbReference type="Proteomes" id="UP000830167"/>
    </source>
</evidence>
<dbReference type="CDD" id="cd02440">
    <property type="entry name" value="AdoMet_MTases"/>
    <property type="match status" value="1"/>
</dbReference>
<dbReference type="Proteomes" id="UP000830167">
    <property type="component" value="Chromosome"/>
</dbReference>